<comment type="caution">
    <text evidence="1">The sequence shown here is derived from an EMBL/GenBank/DDBJ whole genome shotgun (WGS) entry which is preliminary data.</text>
</comment>
<dbReference type="Proteomes" id="UP001558613">
    <property type="component" value="Unassembled WGS sequence"/>
</dbReference>
<proteinExistence type="predicted"/>
<dbReference type="EMBL" id="JAYMGO010000020">
    <property type="protein sequence ID" value="KAL1254032.1"/>
    <property type="molecule type" value="Genomic_DNA"/>
</dbReference>
<reference evidence="1 2" key="1">
    <citation type="submission" date="2023-09" db="EMBL/GenBank/DDBJ databases">
        <authorList>
            <person name="Wang M."/>
        </authorList>
    </citation>
    <scope>NUCLEOTIDE SEQUENCE [LARGE SCALE GENOMIC DNA]</scope>
    <source>
        <strain evidence="1">GT-2023</strain>
        <tissue evidence="1">Liver</tissue>
    </source>
</reference>
<gene>
    <name evidence="1" type="ORF">QQF64_016261</name>
</gene>
<accession>A0ABR3LMD1</accession>
<protein>
    <submittedName>
        <fullName evidence="1">Uncharacterized protein</fullName>
    </submittedName>
</protein>
<name>A0ABR3LMD1_9TELE</name>
<sequence length="270" mass="30284">MSEKMFFGYEEFDVWFWRPVNPALLRGVVGNVLGSDRFISALLDHRNSSCYRENFCLSLTQFCRASASAKPLMTYMLFQQNAKTCLTGLVVVSGALVSWASSSASVAPLIKAIRAQRMFTLTRKITVTTNSCCVRVETRALMSACEHELLTFSRGAEDFGLLSSLLSLHVMVLCESNYKFRFRQVVIGAFLRGPVSAWYVEGISSSTHPEVGGKNYDICLRDTTGYYSSCPKQEKDNKRLVNQLNHNPLSSLVPVENRLDSEQSSPHLYE</sequence>
<evidence type="ECO:0000313" key="1">
    <source>
        <dbReference type="EMBL" id="KAL1254032.1"/>
    </source>
</evidence>
<evidence type="ECO:0000313" key="2">
    <source>
        <dbReference type="Proteomes" id="UP001558613"/>
    </source>
</evidence>
<organism evidence="1 2">
    <name type="scientific">Cirrhinus molitorella</name>
    <name type="common">mud carp</name>
    <dbReference type="NCBI Taxonomy" id="172907"/>
    <lineage>
        <taxon>Eukaryota</taxon>
        <taxon>Metazoa</taxon>
        <taxon>Chordata</taxon>
        <taxon>Craniata</taxon>
        <taxon>Vertebrata</taxon>
        <taxon>Euteleostomi</taxon>
        <taxon>Actinopterygii</taxon>
        <taxon>Neopterygii</taxon>
        <taxon>Teleostei</taxon>
        <taxon>Ostariophysi</taxon>
        <taxon>Cypriniformes</taxon>
        <taxon>Cyprinidae</taxon>
        <taxon>Labeoninae</taxon>
        <taxon>Labeonini</taxon>
        <taxon>Cirrhinus</taxon>
    </lineage>
</organism>
<keyword evidence="2" id="KW-1185">Reference proteome</keyword>